<organism evidence="10 11">
    <name type="scientific">Roseateles aquae</name>
    <dbReference type="NCBI Taxonomy" id="3077235"/>
    <lineage>
        <taxon>Bacteria</taxon>
        <taxon>Pseudomonadati</taxon>
        <taxon>Pseudomonadota</taxon>
        <taxon>Betaproteobacteria</taxon>
        <taxon>Burkholderiales</taxon>
        <taxon>Sphaerotilaceae</taxon>
        <taxon>Roseateles</taxon>
    </lineage>
</organism>
<accession>A0ABU3PIZ0</accession>
<dbReference type="CDD" id="cd06261">
    <property type="entry name" value="TM_PBP2"/>
    <property type="match status" value="1"/>
</dbReference>
<evidence type="ECO:0000256" key="2">
    <source>
        <dbReference type="ARBA" id="ARBA00010072"/>
    </source>
</evidence>
<keyword evidence="7 8" id="KW-0472">Membrane</keyword>
<name>A0ABU3PIZ0_9BURK</name>
<evidence type="ECO:0000256" key="8">
    <source>
        <dbReference type="RuleBase" id="RU363032"/>
    </source>
</evidence>
<keyword evidence="11" id="KW-1185">Reference proteome</keyword>
<dbReference type="PANTHER" id="PTHR30614:SF47">
    <property type="entry name" value="ABC TRANSPORTER PERMEASE"/>
    <property type="match status" value="1"/>
</dbReference>
<keyword evidence="4" id="KW-1003">Cell membrane</keyword>
<feature type="transmembrane region" description="Helical" evidence="8">
    <location>
        <begin position="58"/>
        <end position="79"/>
    </location>
</feature>
<comment type="caution">
    <text evidence="10">The sequence shown here is derived from an EMBL/GenBank/DDBJ whole genome shotgun (WGS) entry which is preliminary data.</text>
</comment>
<reference evidence="10" key="1">
    <citation type="submission" date="2023-09" db="EMBL/GenBank/DDBJ databases">
        <title>Paucibacter sp. APW11 Genome sequencing and assembly.</title>
        <authorList>
            <person name="Kim I."/>
        </authorList>
    </citation>
    <scope>NUCLEOTIDE SEQUENCE</scope>
    <source>
        <strain evidence="10">APW11</strain>
    </source>
</reference>
<dbReference type="Pfam" id="PF00528">
    <property type="entry name" value="BPD_transp_1"/>
    <property type="match status" value="1"/>
</dbReference>
<evidence type="ECO:0000256" key="7">
    <source>
        <dbReference type="ARBA" id="ARBA00023136"/>
    </source>
</evidence>
<evidence type="ECO:0000256" key="5">
    <source>
        <dbReference type="ARBA" id="ARBA00022692"/>
    </source>
</evidence>
<evidence type="ECO:0000256" key="6">
    <source>
        <dbReference type="ARBA" id="ARBA00022989"/>
    </source>
</evidence>
<keyword evidence="6 8" id="KW-1133">Transmembrane helix</keyword>
<gene>
    <name evidence="10" type="ORF">RQP53_22225</name>
</gene>
<dbReference type="Proteomes" id="UP001246372">
    <property type="component" value="Unassembled WGS sequence"/>
</dbReference>
<feature type="transmembrane region" description="Helical" evidence="8">
    <location>
        <begin position="91"/>
        <end position="114"/>
    </location>
</feature>
<feature type="transmembrane region" description="Helical" evidence="8">
    <location>
        <begin position="201"/>
        <end position="222"/>
    </location>
</feature>
<evidence type="ECO:0000256" key="1">
    <source>
        <dbReference type="ARBA" id="ARBA00004429"/>
    </source>
</evidence>
<evidence type="ECO:0000259" key="9">
    <source>
        <dbReference type="PROSITE" id="PS50928"/>
    </source>
</evidence>
<dbReference type="PROSITE" id="PS50928">
    <property type="entry name" value="ABC_TM1"/>
    <property type="match status" value="1"/>
</dbReference>
<dbReference type="InterPro" id="IPR010065">
    <property type="entry name" value="AA_ABC_transptr_permease_3TM"/>
</dbReference>
<dbReference type="SUPFAM" id="SSF161098">
    <property type="entry name" value="MetI-like"/>
    <property type="match status" value="1"/>
</dbReference>
<dbReference type="InterPro" id="IPR035906">
    <property type="entry name" value="MetI-like_sf"/>
</dbReference>
<feature type="domain" description="ABC transmembrane type-1" evidence="9">
    <location>
        <begin position="22"/>
        <end position="219"/>
    </location>
</feature>
<dbReference type="Gene3D" id="1.10.3720.10">
    <property type="entry name" value="MetI-like"/>
    <property type="match status" value="1"/>
</dbReference>
<evidence type="ECO:0000313" key="11">
    <source>
        <dbReference type="Proteomes" id="UP001246372"/>
    </source>
</evidence>
<comment type="similarity">
    <text evidence="2">Belongs to the binding-protein-dependent transport system permease family. HisMQ subfamily.</text>
</comment>
<feature type="transmembrane region" description="Helical" evidence="8">
    <location>
        <begin position="20"/>
        <end position="46"/>
    </location>
</feature>
<keyword evidence="3 8" id="KW-0813">Transport</keyword>
<proteinExistence type="inferred from homology"/>
<keyword evidence="5 8" id="KW-0812">Transmembrane</keyword>
<evidence type="ECO:0000256" key="3">
    <source>
        <dbReference type="ARBA" id="ARBA00022448"/>
    </source>
</evidence>
<sequence length="232" mass="25402">MPHLDFTLLLQGQYRDWLLSGLLVSLQLSGLTLLAALPLATAIALLRLAPSRLARALGFAYVEGVRSVPLLVHMLFWYFAAPEALPQGLKAWLYGGNIEAAAAVIALTIYTAAYMAEDIRSGLRAVPHTQLEAARALGFGFLQSMRLVILPQSLRITVPPLISQTLNLWKNTSIATVIGAAELMYQAQRVETASFRGFETFALVTAGYLSISLLITALAQLYQWRYPLRVAS</sequence>
<evidence type="ECO:0000313" key="10">
    <source>
        <dbReference type="EMBL" id="MDT9002011.1"/>
    </source>
</evidence>
<dbReference type="PANTHER" id="PTHR30614">
    <property type="entry name" value="MEMBRANE COMPONENT OF AMINO ACID ABC TRANSPORTER"/>
    <property type="match status" value="1"/>
</dbReference>
<dbReference type="EMBL" id="JAVXZY010000012">
    <property type="protein sequence ID" value="MDT9002011.1"/>
    <property type="molecule type" value="Genomic_DNA"/>
</dbReference>
<evidence type="ECO:0000256" key="4">
    <source>
        <dbReference type="ARBA" id="ARBA00022475"/>
    </source>
</evidence>
<protein>
    <submittedName>
        <fullName evidence="10">Amino acid ABC transporter permease</fullName>
    </submittedName>
</protein>
<dbReference type="RefSeq" id="WP_315652897.1">
    <property type="nucleotide sequence ID" value="NZ_JAVXZY010000012.1"/>
</dbReference>
<dbReference type="NCBIfam" id="TIGR01726">
    <property type="entry name" value="HEQRo_perm_3TM"/>
    <property type="match status" value="1"/>
</dbReference>
<comment type="subcellular location">
    <subcellularLocation>
        <location evidence="1">Cell inner membrane</location>
        <topology evidence="1">Multi-pass membrane protein</topology>
    </subcellularLocation>
    <subcellularLocation>
        <location evidence="8">Cell membrane</location>
        <topology evidence="8">Multi-pass membrane protein</topology>
    </subcellularLocation>
</comment>
<dbReference type="InterPro" id="IPR043429">
    <property type="entry name" value="ArtM/GltK/GlnP/TcyL/YhdX-like"/>
</dbReference>
<dbReference type="InterPro" id="IPR000515">
    <property type="entry name" value="MetI-like"/>
</dbReference>